<dbReference type="Gene3D" id="3.40.50.2300">
    <property type="match status" value="1"/>
</dbReference>
<evidence type="ECO:0000256" key="3">
    <source>
        <dbReference type="ARBA" id="ARBA00023125"/>
    </source>
</evidence>
<dbReference type="InterPro" id="IPR058245">
    <property type="entry name" value="NreC/VraR/RcsB-like_REC"/>
</dbReference>
<dbReference type="GO" id="GO:0000160">
    <property type="term" value="P:phosphorelay signal transduction system"/>
    <property type="evidence" value="ECO:0007669"/>
    <property type="project" value="InterPro"/>
</dbReference>
<dbReference type="PROSITE" id="PS00622">
    <property type="entry name" value="HTH_LUXR_1"/>
    <property type="match status" value="1"/>
</dbReference>
<dbReference type="CDD" id="cd06170">
    <property type="entry name" value="LuxR_C_like"/>
    <property type="match status" value="1"/>
</dbReference>
<feature type="domain" description="Response regulatory" evidence="7">
    <location>
        <begin position="4"/>
        <end position="119"/>
    </location>
</feature>
<dbReference type="RefSeq" id="WP_177025990.1">
    <property type="nucleotide sequence ID" value="NZ_JACAQR010000013.1"/>
</dbReference>
<keyword evidence="4" id="KW-0804">Transcription</keyword>
<dbReference type="GO" id="GO:0006355">
    <property type="term" value="P:regulation of DNA-templated transcription"/>
    <property type="evidence" value="ECO:0007669"/>
    <property type="project" value="InterPro"/>
</dbReference>
<evidence type="ECO:0000256" key="5">
    <source>
        <dbReference type="PROSITE-ProRule" id="PRU00169"/>
    </source>
</evidence>
<dbReference type="AlphaFoldDB" id="A0AAJ3H2Y2"/>
<keyword evidence="3" id="KW-0238">DNA-binding</keyword>
<dbReference type="PROSITE" id="PS50110">
    <property type="entry name" value="RESPONSE_REGULATORY"/>
    <property type="match status" value="1"/>
</dbReference>
<dbReference type="PROSITE" id="PS50043">
    <property type="entry name" value="HTH_LUXR_2"/>
    <property type="match status" value="1"/>
</dbReference>
<comment type="caution">
    <text evidence="8">The sequence shown here is derived from an EMBL/GenBank/DDBJ whole genome shotgun (WGS) entry which is preliminary data.</text>
</comment>
<dbReference type="InterPro" id="IPR000792">
    <property type="entry name" value="Tscrpt_reg_LuxR_C"/>
</dbReference>
<reference evidence="8 9" key="1">
    <citation type="submission" date="2020-04" db="EMBL/GenBank/DDBJ databases">
        <title>Molecular characterization of pseudomonads from Agaricus bisporus reveal novel blotch 2 pathogens in Western Europe.</title>
        <authorList>
            <person name="Taparia T."/>
            <person name="Krijger M."/>
            <person name="Haynes E."/>
            <person name="Elpinstone J.G."/>
            <person name="Noble R."/>
            <person name="Van Der Wolf J."/>
        </authorList>
    </citation>
    <scope>NUCLEOTIDE SEQUENCE [LARGE SCALE GENOMIC DNA]</scope>
    <source>
        <strain evidence="8 9">IPO3753</strain>
    </source>
</reference>
<dbReference type="Pfam" id="PF00072">
    <property type="entry name" value="Response_reg"/>
    <property type="match status" value="1"/>
</dbReference>
<evidence type="ECO:0000256" key="1">
    <source>
        <dbReference type="ARBA" id="ARBA00022553"/>
    </source>
</evidence>
<sequence>MNNRVLVVDDHPAVRTTVRLILEGEGYEVVGEADNGVDALTQMQALNPDILILDIGIPRIDGLAVVSDLKAQCSPVIIIILTAQSEHHISSRCVQAGVHGFINKSSELSELVSAIRAVEAGYHYFPSEMFTLVCLGASHEGDKDMLNSLTTRELTILQQLAQGLSNKQIARRMFLSDKTISTYKTRLLVKLNASTLLDLYELAKRNGLTER</sequence>
<evidence type="ECO:0000313" key="9">
    <source>
        <dbReference type="Proteomes" id="UP000546584"/>
    </source>
</evidence>
<dbReference type="CDD" id="cd17535">
    <property type="entry name" value="REC_NarL-like"/>
    <property type="match status" value="1"/>
</dbReference>
<dbReference type="EMBL" id="JACAQR010000013">
    <property type="protein sequence ID" value="NWD42482.1"/>
    <property type="molecule type" value="Genomic_DNA"/>
</dbReference>
<dbReference type="InterPro" id="IPR039420">
    <property type="entry name" value="WalR-like"/>
</dbReference>
<dbReference type="PANTHER" id="PTHR43214:SF41">
    <property type="entry name" value="NITRATE_NITRITE RESPONSE REGULATOR PROTEIN NARP"/>
    <property type="match status" value="1"/>
</dbReference>
<evidence type="ECO:0000256" key="4">
    <source>
        <dbReference type="ARBA" id="ARBA00023163"/>
    </source>
</evidence>
<name>A0AAJ3H2Y2_9PSED</name>
<dbReference type="InterPro" id="IPR011006">
    <property type="entry name" value="CheY-like_superfamily"/>
</dbReference>
<feature type="modified residue" description="4-aspartylphosphate" evidence="5">
    <location>
        <position position="54"/>
    </location>
</feature>
<dbReference type="Proteomes" id="UP000546584">
    <property type="component" value="Unassembled WGS sequence"/>
</dbReference>
<dbReference type="PANTHER" id="PTHR43214">
    <property type="entry name" value="TWO-COMPONENT RESPONSE REGULATOR"/>
    <property type="match status" value="1"/>
</dbReference>
<evidence type="ECO:0000259" key="6">
    <source>
        <dbReference type="PROSITE" id="PS50043"/>
    </source>
</evidence>
<dbReference type="GO" id="GO:0003677">
    <property type="term" value="F:DNA binding"/>
    <property type="evidence" value="ECO:0007669"/>
    <property type="project" value="UniProtKB-KW"/>
</dbReference>
<dbReference type="Pfam" id="PF00196">
    <property type="entry name" value="GerE"/>
    <property type="match status" value="1"/>
</dbReference>
<keyword evidence="2" id="KW-0805">Transcription regulation</keyword>
<dbReference type="SMART" id="SM00421">
    <property type="entry name" value="HTH_LUXR"/>
    <property type="match status" value="1"/>
</dbReference>
<evidence type="ECO:0000259" key="7">
    <source>
        <dbReference type="PROSITE" id="PS50110"/>
    </source>
</evidence>
<organism evidence="8 9">
    <name type="scientific">Pseudomonas yamanorum</name>
    <dbReference type="NCBI Taxonomy" id="515393"/>
    <lineage>
        <taxon>Bacteria</taxon>
        <taxon>Pseudomonadati</taxon>
        <taxon>Pseudomonadota</taxon>
        <taxon>Gammaproteobacteria</taxon>
        <taxon>Pseudomonadales</taxon>
        <taxon>Pseudomonadaceae</taxon>
        <taxon>Pseudomonas</taxon>
    </lineage>
</organism>
<keyword evidence="1 5" id="KW-0597">Phosphoprotein</keyword>
<feature type="domain" description="HTH luxR-type" evidence="6">
    <location>
        <begin position="142"/>
        <end position="207"/>
    </location>
</feature>
<dbReference type="InterPro" id="IPR001789">
    <property type="entry name" value="Sig_transdc_resp-reg_receiver"/>
</dbReference>
<dbReference type="PRINTS" id="PR00038">
    <property type="entry name" value="HTHLUXR"/>
</dbReference>
<proteinExistence type="predicted"/>
<dbReference type="SMART" id="SM00448">
    <property type="entry name" value="REC"/>
    <property type="match status" value="1"/>
</dbReference>
<accession>A0AAJ3H2Y2</accession>
<evidence type="ECO:0000256" key="2">
    <source>
        <dbReference type="ARBA" id="ARBA00023015"/>
    </source>
</evidence>
<gene>
    <name evidence="8" type="ORF">HX826_11445</name>
</gene>
<dbReference type="SUPFAM" id="SSF52172">
    <property type="entry name" value="CheY-like"/>
    <property type="match status" value="1"/>
</dbReference>
<evidence type="ECO:0000313" key="8">
    <source>
        <dbReference type="EMBL" id="NWD42482.1"/>
    </source>
</evidence>
<protein>
    <submittedName>
        <fullName evidence="8">Response regulator transcription factor</fullName>
    </submittedName>
</protein>